<dbReference type="Pfam" id="PF03234">
    <property type="entry name" value="CDC37_N"/>
    <property type="match status" value="1"/>
</dbReference>
<dbReference type="VEuPathDB" id="MicrosporidiaDB:ECU07_0640"/>
<protein>
    <recommendedName>
        <fullName evidence="3">Cdc37 N-terminal domain-containing protein</fullName>
    </recommendedName>
</protein>
<proteinExistence type="predicted"/>
<dbReference type="InterPro" id="IPR013855">
    <property type="entry name" value="Cdc37_N_dom"/>
</dbReference>
<accession>M1K991</accession>
<evidence type="ECO:0000256" key="2">
    <source>
        <dbReference type="SAM" id="MobiDB-lite"/>
    </source>
</evidence>
<dbReference type="VEuPathDB" id="MicrosporidiaDB:M970_070590"/>
<reference evidence="4" key="1">
    <citation type="journal article" date="2013" name="Eukaryot. Cell">
        <title>Extremely Reduced Levels of Heterozygosity in the Vertebrate Pathogen Encephalitozoon cuniculi.</title>
        <authorList>
            <person name="Selman M."/>
            <person name="Sak B."/>
            <person name="Kvac M."/>
            <person name="Farinelli L."/>
            <person name="Weiss L.M."/>
            <person name="Corradi N."/>
        </authorList>
    </citation>
    <scope>NUCLEOTIDE SEQUENCE</scope>
</reference>
<evidence type="ECO:0000313" key="4">
    <source>
        <dbReference type="EMBL" id="AGE95867.1"/>
    </source>
</evidence>
<dbReference type="EMBL" id="KC513610">
    <property type="protein sequence ID" value="AGE95867.1"/>
    <property type="molecule type" value="Genomic_DNA"/>
</dbReference>
<dbReference type="VEuPathDB" id="MicrosporidiaDB:AEWD_070600"/>
<dbReference type="GO" id="GO:0019901">
    <property type="term" value="F:protein kinase binding"/>
    <property type="evidence" value="ECO:0007669"/>
    <property type="project" value="InterPro"/>
</dbReference>
<gene>
    <name evidence="4" type="ORF">ECU07_0640</name>
</gene>
<organism evidence="4">
    <name type="scientific">Encephalitozoon cuniculi</name>
    <name type="common">Microsporidian parasite</name>
    <dbReference type="NCBI Taxonomy" id="6035"/>
    <lineage>
        <taxon>Eukaryota</taxon>
        <taxon>Fungi</taxon>
        <taxon>Fungi incertae sedis</taxon>
        <taxon>Microsporidia</taxon>
        <taxon>Unikaryonidae</taxon>
        <taxon>Encephalitozoon</taxon>
    </lineage>
</organism>
<evidence type="ECO:0000259" key="3">
    <source>
        <dbReference type="Pfam" id="PF03234"/>
    </source>
</evidence>
<feature type="domain" description="Cdc37 N-terminal" evidence="3">
    <location>
        <begin position="7"/>
        <end position="77"/>
    </location>
</feature>
<feature type="coiled-coil region" evidence="1">
    <location>
        <begin position="32"/>
        <end position="69"/>
    </location>
</feature>
<name>M1K991_ENCCN</name>
<dbReference type="VEuPathDB" id="MicrosporidiaDB:AEWQ_070600"/>
<keyword evidence="1" id="KW-0175">Coiled coil</keyword>
<dbReference type="AlphaFoldDB" id="M1K991"/>
<evidence type="ECO:0000256" key="1">
    <source>
        <dbReference type="SAM" id="Coils"/>
    </source>
</evidence>
<sequence length="201" mass="23877">MTSRCSGIDLSSDEEEAVHPNIDERSYREWKRRQREERRKGLERRLEEINSSKELSEELAEEKREIERILKPSYVCFETESFRTPSGDAEKDYIQELEYLIAHNELGDFIELMDRCKIDMEEFEFLVLHNLAEQIKEGNDAGGLILSKVSLYVKYALSHGKEFLLKLRAQLTNKERKRQFEEDCKKDFQETKQIFLEQFGP</sequence>
<feature type="region of interest" description="Disordered" evidence="2">
    <location>
        <begin position="1"/>
        <end position="21"/>
    </location>
</feature>
<dbReference type="VEuPathDB" id="MicrosporidiaDB:AEWR_070590"/>